<gene>
    <name evidence="2" type="ORF">JDW19_10205</name>
</gene>
<keyword evidence="1" id="KW-0812">Transmembrane</keyword>
<evidence type="ECO:0008006" key="4">
    <source>
        <dbReference type="Google" id="ProtNLM"/>
    </source>
</evidence>
<dbReference type="RefSeq" id="WP_165145952.1">
    <property type="nucleotide sequence ID" value="NZ_JAEHFQ010000004.1"/>
</dbReference>
<protein>
    <recommendedName>
        <fullName evidence="4">DUF3139 domain-containing protein</fullName>
    </recommendedName>
</protein>
<reference evidence="2" key="1">
    <citation type="submission" date="2020-12" db="EMBL/GenBank/DDBJ databases">
        <title>Paenibacillus polymyxa LMG 27872: a double-edged sword.</title>
        <authorList>
            <person name="Langendries S."/>
            <person name="Garcia Mendez S."/>
            <person name="Beirinckx S."/>
            <person name="Viaene T."/>
            <person name="Baeyen S."/>
            <person name="Goeminne G."/>
            <person name="Willems A."/>
            <person name="Debode J."/>
            <person name="Goormachtig S."/>
        </authorList>
    </citation>
    <scope>NUCLEOTIDE SEQUENCE</scope>
    <source>
        <strain evidence="2">LMG 27872</strain>
    </source>
</reference>
<keyword evidence="1" id="KW-0472">Membrane</keyword>
<proteinExistence type="predicted"/>
<organism evidence="2 3">
    <name type="scientific">Paenibacillus polymyxa</name>
    <name type="common">Bacillus polymyxa</name>
    <dbReference type="NCBI Taxonomy" id="1406"/>
    <lineage>
        <taxon>Bacteria</taxon>
        <taxon>Bacillati</taxon>
        <taxon>Bacillota</taxon>
        <taxon>Bacilli</taxon>
        <taxon>Bacillales</taxon>
        <taxon>Paenibacillaceae</taxon>
        <taxon>Paenibacillus</taxon>
    </lineage>
</organism>
<dbReference type="AlphaFoldDB" id="A0A8I1LQV3"/>
<evidence type="ECO:0000313" key="2">
    <source>
        <dbReference type="EMBL" id="MBM0633505.1"/>
    </source>
</evidence>
<keyword evidence="1" id="KW-1133">Transmembrane helix</keyword>
<evidence type="ECO:0000313" key="3">
    <source>
        <dbReference type="Proteomes" id="UP000650605"/>
    </source>
</evidence>
<evidence type="ECO:0000256" key="1">
    <source>
        <dbReference type="SAM" id="Phobius"/>
    </source>
</evidence>
<feature type="transmembrane region" description="Helical" evidence="1">
    <location>
        <begin position="6"/>
        <end position="24"/>
    </location>
</feature>
<comment type="caution">
    <text evidence="2">The sequence shown here is derived from an EMBL/GenBank/DDBJ whole genome shotgun (WGS) entry which is preliminary data.</text>
</comment>
<dbReference type="Proteomes" id="UP000650605">
    <property type="component" value="Unassembled WGS sequence"/>
</dbReference>
<sequence>MKRKKIWVTALILFFILVGALYYMHYASNIKKEEAVRTGIPIGKEYIKKYYRADFIFKSYDYVGSYVNNTVHLIGYIKGHEDQSISIAYDFEKKEVLSVTGPDWFIDSRYPKKNVPPF</sequence>
<accession>A0A8I1LQV3</accession>
<dbReference type="EMBL" id="JAEHFQ010000004">
    <property type="protein sequence ID" value="MBM0633505.1"/>
    <property type="molecule type" value="Genomic_DNA"/>
</dbReference>
<name>A0A8I1LQV3_PAEPO</name>